<accession>A0AAV7GJI1</accession>
<proteinExistence type="inferred from homology"/>
<dbReference type="InterPro" id="IPR033347">
    <property type="entry name" value="Di19"/>
</dbReference>
<reference evidence="5 6" key="1">
    <citation type="journal article" date="2021" name="Hortic Res">
        <title>Chromosome-scale assembly of the Dendrobium chrysotoxum genome enhances the understanding of orchid evolution.</title>
        <authorList>
            <person name="Zhang Y."/>
            <person name="Zhang G.Q."/>
            <person name="Zhang D."/>
            <person name="Liu X.D."/>
            <person name="Xu X.Y."/>
            <person name="Sun W.H."/>
            <person name="Yu X."/>
            <person name="Zhu X."/>
            <person name="Wang Z.W."/>
            <person name="Zhao X."/>
            <person name="Zhong W.Y."/>
            <person name="Chen H."/>
            <person name="Yin W.L."/>
            <person name="Huang T."/>
            <person name="Niu S.C."/>
            <person name="Liu Z.J."/>
        </authorList>
    </citation>
    <scope>NUCLEOTIDE SEQUENCE [LARGE SCALE GENOMIC DNA]</scope>
    <source>
        <strain evidence="5">Lindl</strain>
    </source>
</reference>
<dbReference type="Proteomes" id="UP000775213">
    <property type="component" value="Unassembled WGS sequence"/>
</dbReference>
<organism evidence="5 6">
    <name type="scientific">Dendrobium chrysotoxum</name>
    <name type="common">Orchid</name>
    <dbReference type="NCBI Taxonomy" id="161865"/>
    <lineage>
        <taxon>Eukaryota</taxon>
        <taxon>Viridiplantae</taxon>
        <taxon>Streptophyta</taxon>
        <taxon>Embryophyta</taxon>
        <taxon>Tracheophyta</taxon>
        <taxon>Spermatophyta</taxon>
        <taxon>Magnoliopsida</taxon>
        <taxon>Liliopsida</taxon>
        <taxon>Asparagales</taxon>
        <taxon>Orchidaceae</taxon>
        <taxon>Epidendroideae</taxon>
        <taxon>Malaxideae</taxon>
        <taxon>Dendrobiinae</taxon>
        <taxon>Dendrobium</taxon>
    </lineage>
</organism>
<evidence type="ECO:0000313" key="6">
    <source>
        <dbReference type="Proteomes" id="UP000775213"/>
    </source>
</evidence>
<dbReference type="PANTHER" id="PTHR31875">
    <property type="entry name" value="PROTEIN DEHYDRATION-INDUCED 19"/>
    <property type="match status" value="1"/>
</dbReference>
<dbReference type="AlphaFoldDB" id="A0AAV7GJI1"/>
<dbReference type="InterPro" id="IPR008598">
    <property type="entry name" value="Di19_Zn-bd"/>
</dbReference>
<keyword evidence="6" id="KW-1185">Reference proteome</keyword>
<evidence type="ECO:0000259" key="3">
    <source>
        <dbReference type="Pfam" id="PF05605"/>
    </source>
</evidence>
<dbReference type="InterPro" id="IPR027935">
    <property type="entry name" value="Di19_C"/>
</dbReference>
<evidence type="ECO:0000256" key="2">
    <source>
        <dbReference type="SAM" id="MobiDB-lite"/>
    </source>
</evidence>
<evidence type="ECO:0000256" key="1">
    <source>
        <dbReference type="ARBA" id="ARBA00007109"/>
    </source>
</evidence>
<dbReference type="Pfam" id="PF05605">
    <property type="entry name" value="zf-Di19"/>
    <property type="match status" value="1"/>
</dbReference>
<feature type="domain" description="Di19 zinc-binding" evidence="3">
    <location>
        <begin position="44"/>
        <end position="74"/>
    </location>
</feature>
<sequence length="178" mass="19928">MDSDSWSRISAASKRHQSTLQSRYADQYLGFEEMEGDEDEWRPEFPCPLCDEDFDIVGLCSHIDDDHPFEAKNGHKRRLRKGSSGSHGALNFLRKEVRDGSLQSLLGGSSRLITPSHAAPDPLLSSFISNVPIADSSRIVEPEPLDEGINKISEEKMVESFFTASQRTAFLQLLKAIF</sequence>
<dbReference type="PANTHER" id="PTHR31875:SF6">
    <property type="entry name" value="PROTEIN DEHYDRATION-INDUCED 19"/>
    <property type="match status" value="1"/>
</dbReference>
<name>A0AAV7GJI1_DENCH</name>
<gene>
    <name evidence="5" type="ORF">IEQ34_009590</name>
</gene>
<dbReference type="EMBL" id="JAGFBR010000009">
    <property type="protein sequence ID" value="KAH0462015.1"/>
    <property type="molecule type" value="Genomic_DNA"/>
</dbReference>
<dbReference type="Pfam" id="PF14571">
    <property type="entry name" value="Di19_C"/>
    <property type="match status" value="1"/>
</dbReference>
<feature type="region of interest" description="Disordered" evidence="2">
    <location>
        <begin position="1"/>
        <end position="20"/>
    </location>
</feature>
<comment type="similarity">
    <text evidence="1">Belongs to the Di19 family.</text>
</comment>
<feature type="domain" description="Di19 C-terminal" evidence="4">
    <location>
        <begin position="91"/>
        <end position="158"/>
    </location>
</feature>
<evidence type="ECO:0000259" key="4">
    <source>
        <dbReference type="Pfam" id="PF14571"/>
    </source>
</evidence>
<comment type="caution">
    <text evidence="5">The sequence shown here is derived from an EMBL/GenBank/DDBJ whole genome shotgun (WGS) entry which is preliminary data.</text>
</comment>
<protein>
    <submittedName>
        <fullName evidence="5">Uncharacterized protein</fullName>
    </submittedName>
</protein>
<feature type="compositionally biased region" description="Polar residues" evidence="2">
    <location>
        <begin position="1"/>
        <end position="10"/>
    </location>
</feature>
<evidence type="ECO:0000313" key="5">
    <source>
        <dbReference type="EMBL" id="KAH0462015.1"/>
    </source>
</evidence>